<name>A0A4R3MT29_9BACI</name>
<protein>
    <submittedName>
        <fullName evidence="1">Uncharacterized protein</fullName>
    </submittedName>
</protein>
<organism evidence="1 2">
    <name type="scientific">Melghiribacillus thermohalophilus</name>
    <dbReference type="NCBI Taxonomy" id="1324956"/>
    <lineage>
        <taxon>Bacteria</taxon>
        <taxon>Bacillati</taxon>
        <taxon>Bacillota</taxon>
        <taxon>Bacilli</taxon>
        <taxon>Bacillales</taxon>
        <taxon>Bacillaceae</taxon>
        <taxon>Melghiribacillus</taxon>
    </lineage>
</organism>
<sequence length="37" mass="4403">MTIQKLAQAIRKDVLNDIKILEISNIQLRIKKHIYIK</sequence>
<dbReference type="AlphaFoldDB" id="A0A4R3MT29"/>
<dbReference type="Proteomes" id="UP000294650">
    <property type="component" value="Unassembled WGS sequence"/>
</dbReference>
<gene>
    <name evidence="1" type="ORF">EDD68_1223</name>
</gene>
<comment type="caution">
    <text evidence="1">The sequence shown here is derived from an EMBL/GenBank/DDBJ whole genome shotgun (WGS) entry which is preliminary data.</text>
</comment>
<proteinExistence type="predicted"/>
<reference evidence="1 2" key="1">
    <citation type="submission" date="2019-03" db="EMBL/GenBank/DDBJ databases">
        <title>Genomic Encyclopedia of Type Strains, Phase IV (KMG-IV): sequencing the most valuable type-strain genomes for metagenomic binning, comparative biology and taxonomic classification.</title>
        <authorList>
            <person name="Goeker M."/>
        </authorList>
    </citation>
    <scope>NUCLEOTIDE SEQUENCE [LARGE SCALE GENOMIC DNA]</scope>
    <source>
        <strain evidence="1 2">DSM 25894</strain>
    </source>
</reference>
<evidence type="ECO:0000313" key="1">
    <source>
        <dbReference type="EMBL" id="TCT18241.1"/>
    </source>
</evidence>
<evidence type="ECO:0000313" key="2">
    <source>
        <dbReference type="Proteomes" id="UP000294650"/>
    </source>
</evidence>
<dbReference type="EMBL" id="SMAN01000022">
    <property type="protein sequence ID" value="TCT18241.1"/>
    <property type="molecule type" value="Genomic_DNA"/>
</dbReference>
<accession>A0A4R3MT29</accession>
<keyword evidence="2" id="KW-1185">Reference proteome</keyword>